<evidence type="ECO:0000313" key="1">
    <source>
        <dbReference type="EMBL" id="ACC39586.1"/>
    </source>
</evidence>
<dbReference type="AlphaFoldDB" id="B2HD14"/>
<dbReference type="KEGG" id="mmi:MMAR_5550"/>
<name>B2HD14_MYCMM</name>
<protein>
    <submittedName>
        <fullName evidence="1">Uncharacterized protein</fullName>
    </submittedName>
</protein>
<reference evidence="1 2" key="1">
    <citation type="journal article" date="2008" name="Genome Res.">
        <title>Insights from the complete genome sequence of Mycobacterium marinum on the evolution of Mycobacterium tuberculosis.</title>
        <authorList>
            <person name="Stinear T.P."/>
            <person name="Seemann T."/>
            <person name="Harrison P.F."/>
            <person name="Jenkin G.A."/>
            <person name="Davies J.K."/>
            <person name="Johnson P.D."/>
            <person name="Abdellah Z."/>
            <person name="Arrowsmith C."/>
            <person name="Chillingworth T."/>
            <person name="Churcher C."/>
            <person name="Clarke K."/>
            <person name="Cronin A."/>
            <person name="Davis P."/>
            <person name="Goodhead I."/>
            <person name="Holroyd N."/>
            <person name="Jagels K."/>
            <person name="Lord A."/>
            <person name="Moule S."/>
            <person name="Mungall K."/>
            <person name="Norbertczak H."/>
            <person name="Quail M.A."/>
            <person name="Rabbinowitsch E."/>
            <person name="Walker D."/>
            <person name="White B."/>
            <person name="Whitehead S."/>
            <person name="Small P.L."/>
            <person name="Brosch R."/>
            <person name="Ramakrishnan L."/>
            <person name="Fischbach M.A."/>
            <person name="Parkhill J."/>
            <person name="Cole S.T."/>
        </authorList>
    </citation>
    <scope>NUCLEOTIDE SEQUENCE [LARGE SCALE GENOMIC DNA]</scope>
    <source>
        <strain evidence="2">ATCC BAA-535 / M</strain>
    </source>
</reference>
<dbReference type="eggNOG" id="ENOG50320G5">
    <property type="taxonomic scope" value="Bacteria"/>
</dbReference>
<evidence type="ECO:0000313" key="2">
    <source>
        <dbReference type="Proteomes" id="UP000001190"/>
    </source>
</evidence>
<organism evidence="1 2">
    <name type="scientific">Mycobacterium marinum (strain ATCC BAA-535 / M)</name>
    <dbReference type="NCBI Taxonomy" id="216594"/>
    <lineage>
        <taxon>Bacteria</taxon>
        <taxon>Bacillati</taxon>
        <taxon>Actinomycetota</taxon>
        <taxon>Actinomycetes</taxon>
        <taxon>Mycobacteriales</taxon>
        <taxon>Mycobacteriaceae</taxon>
        <taxon>Mycobacterium</taxon>
        <taxon>Mycobacterium ulcerans group</taxon>
    </lineage>
</organism>
<gene>
    <name evidence="1" type="ordered locus">MMAR_5550</name>
</gene>
<keyword evidence="2" id="KW-1185">Reference proteome</keyword>
<accession>B2HD14</accession>
<sequence length="160" mass="17079">MSSSILAFWPEFRSRLIGRSGTSIMLSARPQASKWHPLMRRPPEASRGAGRVGPAFERFRGFPGNPSRHNMTRRERVLQPVAGQGCATMRACAAAPAGCAGWETKFVPIPAGVVVQVLAGDAPPDGFRRLDTAKFEDLLAVQCVGAQSGARANPIIAPAD</sequence>
<dbReference type="Proteomes" id="UP000001190">
    <property type="component" value="Chromosome"/>
</dbReference>
<dbReference type="EMBL" id="CP000854">
    <property type="protein sequence ID" value="ACC39586.1"/>
    <property type="molecule type" value="Genomic_DNA"/>
</dbReference>
<proteinExistence type="predicted"/>
<dbReference type="HOGENOM" id="CLU_1650277_0_0_11"/>